<protein>
    <submittedName>
        <fullName evidence="6">Tyrosinase family protein</fullName>
    </submittedName>
</protein>
<dbReference type="PANTHER" id="PTHR11474:SF76">
    <property type="entry name" value="SHKT DOMAIN-CONTAINING PROTEIN"/>
    <property type="match status" value="1"/>
</dbReference>
<evidence type="ECO:0000313" key="6">
    <source>
        <dbReference type="EMBL" id="QNN44775.1"/>
    </source>
</evidence>
<evidence type="ECO:0000256" key="1">
    <source>
        <dbReference type="ARBA" id="ARBA00022723"/>
    </source>
</evidence>
<evidence type="ECO:0000256" key="3">
    <source>
        <dbReference type="SAM" id="MobiDB-lite"/>
    </source>
</evidence>
<keyword evidence="7" id="KW-1185">Reference proteome</keyword>
<dbReference type="GO" id="GO:0016491">
    <property type="term" value="F:oxidoreductase activity"/>
    <property type="evidence" value="ECO:0007669"/>
    <property type="project" value="InterPro"/>
</dbReference>
<dbReference type="SUPFAM" id="SSF48056">
    <property type="entry name" value="Di-copper centre-containing domain"/>
    <property type="match status" value="1"/>
</dbReference>
<feature type="region of interest" description="Disordered" evidence="3">
    <location>
        <begin position="292"/>
        <end position="329"/>
    </location>
</feature>
<dbReference type="PROSITE" id="PS00498">
    <property type="entry name" value="TYROSINASE_2"/>
    <property type="match status" value="1"/>
</dbReference>
<dbReference type="Proteomes" id="UP000515806">
    <property type="component" value="Chromosome"/>
</dbReference>
<dbReference type="InterPro" id="IPR002227">
    <property type="entry name" value="Tyrosinase_Cu-bd"/>
</dbReference>
<name>A0A7G9QN50_9SPHI</name>
<dbReference type="PANTHER" id="PTHR11474">
    <property type="entry name" value="TYROSINASE FAMILY MEMBER"/>
    <property type="match status" value="1"/>
</dbReference>
<organism evidence="6 7">
    <name type="scientific">Pedobacter roseus</name>
    <dbReference type="NCBI Taxonomy" id="336820"/>
    <lineage>
        <taxon>Bacteria</taxon>
        <taxon>Pseudomonadati</taxon>
        <taxon>Bacteroidota</taxon>
        <taxon>Sphingobacteriia</taxon>
        <taxon>Sphingobacteriales</taxon>
        <taxon>Sphingobacteriaceae</taxon>
        <taxon>Pedobacter</taxon>
    </lineage>
</organism>
<evidence type="ECO:0000259" key="4">
    <source>
        <dbReference type="PROSITE" id="PS00497"/>
    </source>
</evidence>
<feature type="domain" description="Tyrosinase copper-binding" evidence="4">
    <location>
        <begin position="75"/>
        <end position="92"/>
    </location>
</feature>
<dbReference type="GO" id="GO:0046872">
    <property type="term" value="F:metal ion binding"/>
    <property type="evidence" value="ECO:0007669"/>
    <property type="project" value="UniProtKB-KW"/>
</dbReference>
<sequence>MKSTLKVRRSIQNIYNDFNNGKPEELEKLIVAWQFIKALPADHPNSFMTLGGFHGEPFVGRGAYDGSYWGGYCNHGNILFPTWHRVYLHKLEKALQSVPGCESVMLPYWDQTYKITKPDGSKEFLGVPPVLTDEYFTFSNNVTIPNPLKSFVLPVALHDYVEVSSYSKPQGYETVRYPLSGLVGRPTDRAAAELNNSAYYIPGTNTINVKLTTQLLNDNVIGWLSGTVEIPGQFNPNNPLTPVGKFRGGVYDSYKKSLDAPCYTVFSNNTSRSEWNDPKYNNINAQSLESPHGSIHLSVGGVNMPGQDANPNSPNPNVPSNANGDMGENETAGLDPIFFFHHCNVDRIFWMWQKKHNSTTNLDLSVPGFPADQQYPGTNNEGQQPPVGYEPSEQLTMDSPLFPFKMVENGQERYFRSSDVFDIENQLGFTYESLSLDDTDQASALKLQASAPQEVHKSDKVLTINGINRAKINGSFVLSAYATIDGIRHFLGAEPVLSRWRVVACKNCLTHLEVSASFTLYQFTEDEIARAIFDVQINGRSGNETEFAKFTVANQANANKLLTARAPGNMMLMADSLGKGLVAEAPMLMNSSAFNMQVS</sequence>
<dbReference type="EMBL" id="CP060723">
    <property type="protein sequence ID" value="QNN44775.1"/>
    <property type="molecule type" value="Genomic_DNA"/>
</dbReference>
<dbReference type="Gene3D" id="1.10.1280.10">
    <property type="entry name" value="Di-copper center containing domain from catechol oxidase"/>
    <property type="match status" value="1"/>
</dbReference>
<dbReference type="KEGG" id="proe:H9L23_12150"/>
<evidence type="ECO:0000259" key="5">
    <source>
        <dbReference type="PROSITE" id="PS00498"/>
    </source>
</evidence>
<dbReference type="InterPro" id="IPR050316">
    <property type="entry name" value="Tyrosinase/Hemocyanin"/>
</dbReference>
<dbReference type="Pfam" id="PF00264">
    <property type="entry name" value="Tyrosinase"/>
    <property type="match status" value="1"/>
</dbReference>
<keyword evidence="2" id="KW-0186">Copper</keyword>
<keyword evidence="1" id="KW-0479">Metal-binding</keyword>
<evidence type="ECO:0000256" key="2">
    <source>
        <dbReference type="ARBA" id="ARBA00023008"/>
    </source>
</evidence>
<dbReference type="InterPro" id="IPR008922">
    <property type="entry name" value="Di-copper_centre_dom_sf"/>
</dbReference>
<gene>
    <name evidence="6" type="ORF">H9L23_12150</name>
</gene>
<dbReference type="RefSeq" id="WP_187595204.1">
    <property type="nucleotide sequence ID" value="NZ_CP060723.1"/>
</dbReference>
<dbReference type="PROSITE" id="PS00497">
    <property type="entry name" value="TYROSINASE_1"/>
    <property type="match status" value="1"/>
</dbReference>
<proteinExistence type="predicted"/>
<reference evidence="6 7" key="1">
    <citation type="submission" date="2020-08" db="EMBL/GenBank/DDBJ databases">
        <title>Genome sequence of Pedobacter roseus KACC 11594T.</title>
        <authorList>
            <person name="Hyun D.-W."/>
            <person name="Bae J.-W."/>
        </authorList>
    </citation>
    <scope>NUCLEOTIDE SEQUENCE [LARGE SCALE GENOMIC DNA]</scope>
    <source>
        <strain evidence="6 7">KACC 11594</strain>
    </source>
</reference>
<dbReference type="AlphaFoldDB" id="A0A7G9QN50"/>
<feature type="domain" description="Tyrosinase copper-binding" evidence="5">
    <location>
        <begin position="335"/>
        <end position="346"/>
    </location>
</feature>
<accession>A0A7G9QN50</accession>
<dbReference type="PRINTS" id="PR00092">
    <property type="entry name" value="TYROSINASE"/>
</dbReference>
<evidence type="ECO:0000313" key="7">
    <source>
        <dbReference type="Proteomes" id="UP000515806"/>
    </source>
</evidence>